<dbReference type="RefSeq" id="WP_126044722.1">
    <property type="nucleotide sequence ID" value="NZ_RXFM01000037.1"/>
</dbReference>
<accession>A0A3R9ZM68</accession>
<keyword evidence="3" id="KW-0378">Hydrolase</keyword>
<reference evidence="6" key="1">
    <citation type="submission" date="2018-11" db="EMBL/GenBank/DDBJ databases">
        <title>Phylogenetic, genomic, and biogeographic characterization of a novel and ubiquitous marine invertebrate-associated Rickettsiales parasite, Candidatus Marinoinvertebrata rohwerii, gen. nov., sp. nov.</title>
        <authorList>
            <person name="Klinges J.G."/>
            <person name="Rosales S.M."/>
            <person name="Mcminds R."/>
            <person name="Shaver E.C."/>
            <person name="Shantz A."/>
            <person name="Peters E.C."/>
            <person name="Burkepile D.E."/>
            <person name="Silliman B.R."/>
            <person name="Vega Thurber R.L."/>
        </authorList>
    </citation>
    <scope>NUCLEOTIDE SEQUENCE [LARGE SCALE GENOMIC DNA]</scope>
    <source>
        <strain evidence="6">a_cerv_44</strain>
    </source>
</reference>
<keyword evidence="3" id="KW-0699">rRNA-binding</keyword>
<evidence type="ECO:0000313" key="5">
    <source>
        <dbReference type="EMBL" id="RST67054.1"/>
    </source>
</evidence>
<gene>
    <name evidence="5" type="primary">typA</name>
    <name evidence="3" type="synonym">bipA</name>
    <name evidence="5" type="ORF">EIC27_03305</name>
</gene>
<organism evidence="5 6">
    <name type="scientific">Candidatus Aquarickettsia rohweri</name>
    <dbReference type="NCBI Taxonomy" id="2602574"/>
    <lineage>
        <taxon>Bacteria</taxon>
        <taxon>Pseudomonadati</taxon>
        <taxon>Pseudomonadota</taxon>
        <taxon>Alphaproteobacteria</taxon>
        <taxon>Rickettsiales</taxon>
        <taxon>Candidatus Midichloriaceae</taxon>
        <taxon>Candidatus Aquarickettsia</taxon>
    </lineage>
</organism>
<dbReference type="FunFam" id="2.40.50.250:FF:000001">
    <property type="entry name" value="GTP-binding protein TypA"/>
    <property type="match status" value="1"/>
</dbReference>
<comment type="subcellular location">
    <subcellularLocation>
        <location evidence="3">Cytoplasm</location>
    </subcellularLocation>
    <text evidence="3">Binds to ribosomes.</text>
</comment>
<dbReference type="EC" id="3.6.5.-" evidence="3"/>
<dbReference type="GO" id="GO:0005525">
    <property type="term" value="F:GTP binding"/>
    <property type="evidence" value="ECO:0007669"/>
    <property type="project" value="UniProtKB-UniRule"/>
</dbReference>
<dbReference type="GO" id="GO:0043022">
    <property type="term" value="F:ribosome binding"/>
    <property type="evidence" value="ECO:0007669"/>
    <property type="project" value="UniProtKB-UniRule"/>
</dbReference>
<evidence type="ECO:0000313" key="6">
    <source>
        <dbReference type="Proteomes" id="UP000279470"/>
    </source>
</evidence>
<dbReference type="Gene3D" id="3.30.70.240">
    <property type="match status" value="1"/>
</dbReference>
<dbReference type="GO" id="GO:0000027">
    <property type="term" value="P:ribosomal large subunit assembly"/>
    <property type="evidence" value="ECO:0007669"/>
    <property type="project" value="UniProtKB-UniRule"/>
</dbReference>
<dbReference type="InterPro" id="IPR004161">
    <property type="entry name" value="EFTu-like_2"/>
</dbReference>
<dbReference type="Gene3D" id="2.40.50.250">
    <property type="entry name" value="bipa protein"/>
    <property type="match status" value="1"/>
</dbReference>
<keyword evidence="3" id="KW-0694">RNA-binding</keyword>
<dbReference type="FunFam" id="3.30.70.240:FF:000002">
    <property type="entry name" value="GTP-binding protein TypA"/>
    <property type="match status" value="1"/>
</dbReference>
<comment type="subunit">
    <text evidence="3">Monomer.</text>
</comment>
<dbReference type="EMBL" id="RXFM01000037">
    <property type="protein sequence ID" value="RST67054.1"/>
    <property type="molecule type" value="Genomic_DNA"/>
</dbReference>
<keyword evidence="3" id="KW-0690">Ribosome biogenesis</keyword>
<dbReference type="SUPFAM" id="SSF50447">
    <property type="entry name" value="Translation proteins"/>
    <property type="match status" value="1"/>
</dbReference>
<evidence type="ECO:0000256" key="2">
    <source>
        <dbReference type="ARBA" id="ARBA00023134"/>
    </source>
</evidence>
<dbReference type="Proteomes" id="UP000279470">
    <property type="component" value="Unassembled WGS sequence"/>
</dbReference>
<dbReference type="SMART" id="SM00838">
    <property type="entry name" value="EFG_C"/>
    <property type="match status" value="1"/>
</dbReference>
<name>A0A3R9ZM68_9RICK</name>
<feature type="binding site" evidence="3">
    <location>
        <begin position="14"/>
        <end position="19"/>
    </location>
    <ligand>
        <name>GTP</name>
        <dbReference type="ChEBI" id="CHEBI:37565"/>
    </ligand>
</feature>
<dbReference type="InterPro" id="IPR000640">
    <property type="entry name" value="EFG_V-like"/>
</dbReference>
<dbReference type="NCBIfam" id="TIGR00231">
    <property type="entry name" value="small_GTP"/>
    <property type="match status" value="1"/>
</dbReference>
<feature type="binding site" evidence="3">
    <location>
        <begin position="127"/>
        <end position="130"/>
    </location>
    <ligand>
        <name>GTP</name>
        <dbReference type="ChEBI" id="CHEBI:37565"/>
    </ligand>
</feature>
<dbReference type="GO" id="GO:0003924">
    <property type="term" value="F:GTPase activity"/>
    <property type="evidence" value="ECO:0007669"/>
    <property type="project" value="UniProtKB-UniRule"/>
</dbReference>
<dbReference type="PANTHER" id="PTHR42908:SF8">
    <property type="entry name" value="TR-TYPE G DOMAIN-CONTAINING PROTEIN"/>
    <property type="match status" value="1"/>
</dbReference>
<dbReference type="CDD" id="cd03691">
    <property type="entry name" value="BipA_TypA_II"/>
    <property type="match status" value="1"/>
</dbReference>
<sequence>MAQIRNIAIIAHVDHGKTTLIDNMLQQSGTFRENQDVEKRIMDCNDLERERGITILAKCTSMNYGDIKYNIIDTPGHEDFGGEVERVLSMVDGAILLVDASEGSMPQTKFVLSKALSIGLKPIVVINKVDRSDSRIDEVLDEVFDLFCSLDATEEQLDFPILYAVGRDGWASEENEIGKDLKPLFSIIKDHVSEPNVDKLAPFSMLASILTSDPYVGRILIGKVYSGSAKVGDSVKSLDLNGNIIENTKLTKLFGFKGIERIPIEVAEAGDIVAISGVEKTSVAYTICNNTIKIPIQSTPIDPPTMAITISVNNSPLAGLEGSKVTSRIILDRLQKEAESNITITLKISDNGENFEIGGRGELQLGVLIENMRREGFEMSVSRPRVLFIDDEFGKKLEPIEEVVIDVDETHSGIVIEKLSLRKAELKEMKPSSGGKIRLIFHVPSRGLIGYQNEFRNDTRGTGTINRIFHSYQEYKGEIISRRSGALISNSNGETVAYALWNLEDRGDLFVTPKIKIYEGMIIGEHNRDNDLEVNPVKGKQLTNMRASGTDESIKLTPYRAFTLEETLSYIKDDELIEVTPKNIRLRKAILCPHERKKASRK</sequence>
<protein>
    <recommendedName>
        <fullName evidence="3">Large ribosomal subunit assembly factor BipA</fullName>
        <ecNumber evidence="3">3.6.5.-</ecNumber>
    </recommendedName>
    <alternativeName>
        <fullName evidence="3">GTP-binding protein BipA</fullName>
    </alternativeName>
</protein>
<dbReference type="HAMAP" id="MF_00849">
    <property type="entry name" value="BipA"/>
    <property type="match status" value="1"/>
</dbReference>
<comment type="catalytic activity">
    <reaction evidence="3">
        <text>GTP + H2O = GDP + phosphate + H(+)</text>
        <dbReference type="Rhea" id="RHEA:19669"/>
        <dbReference type="ChEBI" id="CHEBI:15377"/>
        <dbReference type="ChEBI" id="CHEBI:15378"/>
        <dbReference type="ChEBI" id="CHEBI:37565"/>
        <dbReference type="ChEBI" id="CHEBI:43474"/>
        <dbReference type="ChEBI" id="CHEBI:58189"/>
    </reaction>
</comment>
<dbReference type="PROSITE" id="PS51722">
    <property type="entry name" value="G_TR_2"/>
    <property type="match status" value="1"/>
</dbReference>
<keyword evidence="3" id="KW-0820">tRNA-binding</keyword>
<dbReference type="CDD" id="cd01891">
    <property type="entry name" value="TypA_BipA"/>
    <property type="match status" value="1"/>
</dbReference>
<proteinExistence type="inferred from homology"/>
<comment type="function">
    <text evidence="3">A 50S ribosomal subunit assembly protein with GTPase activity, required for 50S subunit assembly at low temperatures, may also play a role in translation. Binds GTP and analogs. Binds the 70S ribosome between the 30S and 50S subunits, in a similar position as ribosome-bound EF-G; it contacts a number of ribosomal proteins, both rRNAs and the A-site tRNA.</text>
</comment>
<comment type="similarity">
    <text evidence="3">Belongs to the TRAFAC class translation factor GTPase superfamily. Classic translation factor GTPase family. BipA subfamily.</text>
</comment>
<dbReference type="InterPro" id="IPR042116">
    <property type="entry name" value="TypA/BipA_C"/>
</dbReference>
<dbReference type="Pfam" id="PF03144">
    <property type="entry name" value="GTP_EFTU_D2"/>
    <property type="match status" value="1"/>
</dbReference>
<keyword evidence="3" id="KW-0963">Cytoplasm</keyword>
<dbReference type="GO" id="GO:1990904">
    <property type="term" value="C:ribonucleoprotein complex"/>
    <property type="evidence" value="ECO:0007669"/>
    <property type="project" value="TreeGrafter"/>
</dbReference>
<dbReference type="Gene3D" id="2.40.30.10">
    <property type="entry name" value="Translation factors"/>
    <property type="match status" value="1"/>
</dbReference>
<dbReference type="InterPro" id="IPR047042">
    <property type="entry name" value="BipA_II"/>
</dbReference>
<dbReference type="OrthoDB" id="9802948at2"/>
<evidence type="ECO:0000256" key="1">
    <source>
        <dbReference type="ARBA" id="ARBA00022741"/>
    </source>
</evidence>
<dbReference type="Pfam" id="PF21018">
    <property type="entry name" value="BipA_C"/>
    <property type="match status" value="1"/>
</dbReference>
<evidence type="ECO:0000259" key="4">
    <source>
        <dbReference type="PROSITE" id="PS51722"/>
    </source>
</evidence>
<dbReference type="InterPro" id="IPR006298">
    <property type="entry name" value="BipA"/>
</dbReference>
<dbReference type="SUPFAM" id="SSF54980">
    <property type="entry name" value="EF-G C-terminal domain-like"/>
    <property type="match status" value="2"/>
</dbReference>
<dbReference type="InterPro" id="IPR027417">
    <property type="entry name" value="P-loop_NTPase"/>
</dbReference>
<dbReference type="GO" id="GO:0005829">
    <property type="term" value="C:cytosol"/>
    <property type="evidence" value="ECO:0007669"/>
    <property type="project" value="TreeGrafter"/>
</dbReference>
<dbReference type="PANTHER" id="PTHR42908">
    <property type="entry name" value="TRANSLATION ELONGATION FACTOR-RELATED"/>
    <property type="match status" value="1"/>
</dbReference>
<dbReference type="CDD" id="cd03710">
    <property type="entry name" value="BipA_TypA_C"/>
    <property type="match status" value="1"/>
</dbReference>
<dbReference type="NCBIfam" id="TIGR01394">
    <property type="entry name" value="TypA_BipA"/>
    <property type="match status" value="1"/>
</dbReference>
<dbReference type="Pfam" id="PF00009">
    <property type="entry name" value="GTP_EFTU"/>
    <property type="match status" value="1"/>
</dbReference>
<dbReference type="SUPFAM" id="SSF52540">
    <property type="entry name" value="P-loop containing nucleoside triphosphate hydrolases"/>
    <property type="match status" value="1"/>
</dbReference>
<dbReference type="Pfam" id="PF00679">
    <property type="entry name" value="EFG_C"/>
    <property type="match status" value="1"/>
</dbReference>
<keyword evidence="1 3" id="KW-0547">Nucleotide-binding</keyword>
<dbReference type="GO" id="GO:0097216">
    <property type="term" value="F:guanosine tetraphosphate binding"/>
    <property type="evidence" value="ECO:0007669"/>
    <property type="project" value="UniProtKB-ARBA"/>
</dbReference>
<dbReference type="InterPro" id="IPR005225">
    <property type="entry name" value="Small_GTP-bd"/>
</dbReference>
<dbReference type="GO" id="GO:0019843">
    <property type="term" value="F:rRNA binding"/>
    <property type="evidence" value="ECO:0007669"/>
    <property type="project" value="UniProtKB-KW"/>
</dbReference>
<evidence type="ECO:0000256" key="3">
    <source>
        <dbReference type="HAMAP-Rule" id="MF_00849"/>
    </source>
</evidence>
<dbReference type="InterPro" id="IPR035647">
    <property type="entry name" value="EFG_III/V"/>
</dbReference>
<dbReference type="Gene3D" id="3.40.50.300">
    <property type="entry name" value="P-loop containing nucleotide triphosphate hydrolases"/>
    <property type="match status" value="1"/>
</dbReference>
<dbReference type="PRINTS" id="PR00315">
    <property type="entry name" value="ELONGATNFCT"/>
</dbReference>
<dbReference type="InterPro" id="IPR035651">
    <property type="entry name" value="BipA_V"/>
</dbReference>
<keyword evidence="6" id="KW-1185">Reference proteome</keyword>
<dbReference type="InterPro" id="IPR048876">
    <property type="entry name" value="BipA_C"/>
</dbReference>
<dbReference type="InterPro" id="IPR047041">
    <property type="entry name" value="BipA_GTP-bd_dom"/>
</dbReference>
<dbReference type="FunFam" id="3.40.50.300:FF:000055">
    <property type="entry name" value="GTP-binding protein TypA"/>
    <property type="match status" value="1"/>
</dbReference>
<dbReference type="AlphaFoldDB" id="A0A3R9ZM68"/>
<comment type="caution">
    <text evidence="5">The sequence shown here is derived from an EMBL/GenBank/DDBJ whole genome shotgun (WGS) entry which is preliminary data.</text>
</comment>
<dbReference type="GO" id="GO:0000049">
    <property type="term" value="F:tRNA binding"/>
    <property type="evidence" value="ECO:0007669"/>
    <property type="project" value="UniProtKB-KW"/>
</dbReference>
<keyword evidence="2 3" id="KW-0342">GTP-binding</keyword>
<dbReference type="InterPro" id="IPR009000">
    <property type="entry name" value="Transl_B-barrel_sf"/>
</dbReference>
<dbReference type="InterPro" id="IPR000795">
    <property type="entry name" value="T_Tr_GTP-bd_dom"/>
</dbReference>
<feature type="domain" description="Tr-type G" evidence="4">
    <location>
        <begin position="2"/>
        <end position="196"/>
    </location>
</feature>
<dbReference type="FunFam" id="3.30.70.870:FF:000003">
    <property type="entry name" value="GTP-binding protein TypA"/>
    <property type="match status" value="1"/>
</dbReference>
<dbReference type="Gene3D" id="3.30.70.870">
    <property type="entry name" value="Elongation Factor G (Translational Gtpase), domain 3"/>
    <property type="match status" value="1"/>
</dbReference>